<comment type="caution">
    <text evidence="2">The sequence shown here is derived from an EMBL/GenBank/DDBJ whole genome shotgun (WGS) entry which is preliminary data.</text>
</comment>
<keyword evidence="1" id="KW-0812">Transmembrane</keyword>
<sequence>MGEPAKKGGVSSNIESAIAGVAAGVAVGAAAVALSNKKVRKDLEKKVKKLANEGGKEVVGLEKKAESAFAKGKKVLIEKLEKVKAGLEK</sequence>
<dbReference type="Proteomes" id="UP000178851">
    <property type="component" value="Unassembled WGS sequence"/>
</dbReference>
<name>A0A1F7YIH7_9BACT</name>
<dbReference type="AlphaFoldDB" id="A0A1F7YIH7"/>
<keyword evidence="1" id="KW-0472">Membrane</keyword>
<dbReference type="EMBL" id="MGGI01000007">
    <property type="protein sequence ID" value="OGM27151.1"/>
    <property type="molecule type" value="Genomic_DNA"/>
</dbReference>
<feature type="transmembrane region" description="Helical" evidence="1">
    <location>
        <begin position="17"/>
        <end position="36"/>
    </location>
</feature>
<gene>
    <name evidence="2" type="ORF">A2627_05950</name>
</gene>
<evidence type="ECO:0000256" key="1">
    <source>
        <dbReference type="SAM" id="Phobius"/>
    </source>
</evidence>
<protein>
    <submittedName>
        <fullName evidence="2">Uncharacterized protein</fullName>
    </submittedName>
</protein>
<organism evidence="2 3">
    <name type="scientific">Candidatus Woesebacteria bacterium RIFCSPHIGHO2_01_FULL_39_28</name>
    <dbReference type="NCBI Taxonomy" id="1802496"/>
    <lineage>
        <taxon>Bacteria</taxon>
        <taxon>Candidatus Woeseibacteriota</taxon>
    </lineage>
</organism>
<evidence type="ECO:0000313" key="2">
    <source>
        <dbReference type="EMBL" id="OGM27151.1"/>
    </source>
</evidence>
<accession>A0A1F7YIH7</accession>
<evidence type="ECO:0000313" key="3">
    <source>
        <dbReference type="Proteomes" id="UP000178851"/>
    </source>
</evidence>
<reference evidence="2 3" key="1">
    <citation type="journal article" date="2016" name="Nat. Commun.">
        <title>Thousands of microbial genomes shed light on interconnected biogeochemical processes in an aquifer system.</title>
        <authorList>
            <person name="Anantharaman K."/>
            <person name="Brown C.T."/>
            <person name="Hug L.A."/>
            <person name="Sharon I."/>
            <person name="Castelle C.J."/>
            <person name="Probst A.J."/>
            <person name="Thomas B.C."/>
            <person name="Singh A."/>
            <person name="Wilkins M.J."/>
            <person name="Karaoz U."/>
            <person name="Brodie E.L."/>
            <person name="Williams K.H."/>
            <person name="Hubbard S.S."/>
            <person name="Banfield J.F."/>
        </authorList>
    </citation>
    <scope>NUCLEOTIDE SEQUENCE [LARGE SCALE GENOMIC DNA]</scope>
</reference>
<proteinExistence type="predicted"/>
<keyword evidence="1" id="KW-1133">Transmembrane helix</keyword>